<evidence type="ECO:0000313" key="2">
    <source>
        <dbReference type="EMBL" id="KAK9044902.1"/>
    </source>
</evidence>
<organism evidence="2 3">
    <name type="scientific">Hibiscus sabdariffa</name>
    <name type="common">roselle</name>
    <dbReference type="NCBI Taxonomy" id="183260"/>
    <lineage>
        <taxon>Eukaryota</taxon>
        <taxon>Viridiplantae</taxon>
        <taxon>Streptophyta</taxon>
        <taxon>Embryophyta</taxon>
        <taxon>Tracheophyta</taxon>
        <taxon>Spermatophyta</taxon>
        <taxon>Magnoliopsida</taxon>
        <taxon>eudicotyledons</taxon>
        <taxon>Gunneridae</taxon>
        <taxon>Pentapetalae</taxon>
        <taxon>rosids</taxon>
        <taxon>malvids</taxon>
        <taxon>Malvales</taxon>
        <taxon>Malvaceae</taxon>
        <taxon>Malvoideae</taxon>
        <taxon>Hibiscus</taxon>
    </lineage>
</organism>
<proteinExistence type="predicted"/>
<accession>A0ABR2U644</accession>
<keyword evidence="3" id="KW-1185">Reference proteome</keyword>
<evidence type="ECO:0000313" key="3">
    <source>
        <dbReference type="Proteomes" id="UP001396334"/>
    </source>
</evidence>
<reference evidence="2 3" key="1">
    <citation type="journal article" date="2024" name="G3 (Bethesda)">
        <title>Genome assembly of Hibiscus sabdariffa L. provides insights into metabolisms of medicinal natural products.</title>
        <authorList>
            <person name="Kim T."/>
        </authorList>
    </citation>
    <scope>NUCLEOTIDE SEQUENCE [LARGE SCALE GENOMIC DNA]</scope>
    <source>
        <strain evidence="2">TK-2024</strain>
        <tissue evidence="2">Old leaves</tissue>
    </source>
</reference>
<gene>
    <name evidence="2" type="ORF">V6N11_058793</name>
</gene>
<protein>
    <submittedName>
        <fullName evidence="2">Uncharacterized protein</fullName>
    </submittedName>
</protein>
<dbReference type="Proteomes" id="UP001396334">
    <property type="component" value="Unassembled WGS sequence"/>
</dbReference>
<feature type="region of interest" description="Disordered" evidence="1">
    <location>
        <begin position="59"/>
        <end position="83"/>
    </location>
</feature>
<evidence type="ECO:0000256" key="1">
    <source>
        <dbReference type="SAM" id="MobiDB-lite"/>
    </source>
</evidence>
<feature type="compositionally biased region" description="Basic and acidic residues" evidence="1">
    <location>
        <begin position="59"/>
        <end position="78"/>
    </location>
</feature>
<dbReference type="EMBL" id="JBBPBN010000002">
    <property type="protein sequence ID" value="KAK9044902.1"/>
    <property type="molecule type" value="Genomic_DNA"/>
</dbReference>
<name>A0ABR2U644_9ROSI</name>
<comment type="caution">
    <text evidence="2">The sequence shown here is derived from an EMBL/GenBank/DDBJ whole genome shotgun (WGS) entry which is preliminary data.</text>
</comment>
<sequence length="119" mass="13462">MIQPVATVISSGEVSADTVDFVNSTNEGLTSSDTEIYKRNSSYVDTYLDPAFMSLMKDSDQRRQEQWEKTAQAPRDENSGVFEEYESSSYEKLVSPIDAHPSKVVQAVMKSFFAKIYKR</sequence>